<dbReference type="CDD" id="cd11020">
    <property type="entry name" value="CuRO_1_CuNIR"/>
    <property type="match status" value="1"/>
</dbReference>
<comment type="caution">
    <text evidence="16">The sequence shown here is derived from an EMBL/GenBank/DDBJ whole genome shotgun (WGS) entry which is preliminary data.</text>
</comment>
<evidence type="ECO:0000256" key="1">
    <source>
        <dbReference type="ARBA" id="ARBA00004418"/>
    </source>
</evidence>
<comment type="catalytic activity">
    <reaction evidence="11 13">
        <text>nitric oxide + Fe(III)-[cytochrome c] + H2O = Fe(II)-[cytochrome c] + nitrite + 2 H(+)</text>
        <dbReference type="Rhea" id="RHEA:15233"/>
        <dbReference type="Rhea" id="RHEA-COMP:10350"/>
        <dbReference type="Rhea" id="RHEA-COMP:14399"/>
        <dbReference type="ChEBI" id="CHEBI:15377"/>
        <dbReference type="ChEBI" id="CHEBI:15378"/>
        <dbReference type="ChEBI" id="CHEBI:16301"/>
        <dbReference type="ChEBI" id="CHEBI:16480"/>
        <dbReference type="ChEBI" id="CHEBI:29033"/>
        <dbReference type="ChEBI" id="CHEBI:29034"/>
        <dbReference type="EC" id="1.7.2.1"/>
    </reaction>
</comment>
<feature type="domain" description="Blue (type 1) copper" evidence="14">
    <location>
        <begin position="58"/>
        <end position="92"/>
    </location>
</feature>
<evidence type="ECO:0000256" key="3">
    <source>
        <dbReference type="ARBA" id="ARBA00011233"/>
    </source>
</evidence>
<dbReference type="GO" id="GO:0050421">
    <property type="term" value="F:nitrite reductase (NO-forming) activity"/>
    <property type="evidence" value="ECO:0007669"/>
    <property type="project" value="UniProtKB-EC"/>
</dbReference>
<keyword evidence="17" id="KW-1185">Reference proteome</keyword>
<evidence type="ECO:0000313" key="16">
    <source>
        <dbReference type="EMBL" id="NKE65504.1"/>
    </source>
</evidence>
<dbReference type="GO" id="GO:0005507">
    <property type="term" value="F:copper ion binding"/>
    <property type="evidence" value="ECO:0007669"/>
    <property type="project" value="InterPro"/>
</dbReference>
<name>A0A7X6DE46_9BURK</name>
<comment type="subunit">
    <text evidence="3 13">Homotrimer.</text>
</comment>
<feature type="binding site" description="type 1 copper site" evidence="12">
    <location>
        <position position="247"/>
    </location>
    <ligand>
        <name>Cu cation</name>
        <dbReference type="ChEBI" id="CHEBI:23378"/>
        <label>1</label>
    </ligand>
</feature>
<comment type="cofactor">
    <cofactor evidence="13">
        <name>Cu(2+)</name>
        <dbReference type="ChEBI" id="CHEBI:29036"/>
    </cofactor>
    <text evidence="13">Binds 1 Cu(+) ion.</text>
</comment>
<evidence type="ECO:0000256" key="10">
    <source>
        <dbReference type="ARBA" id="ARBA00023008"/>
    </source>
</evidence>
<dbReference type="Pfam" id="PF07732">
    <property type="entry name" value="Cu-oxidase_3"/>
    <property type="match status" value="1"/>
</dbReference>
<keyword evidence="9 13" id="KW-0560">Oxidoreductase</keyword>
<feature type="domain" description="Plastocyanin-like" evidence="15">
    <location>
        <begin position="164"/>
        <end position="270"/>
    </location>
</feature>
<dbReference type="PANTHER" id="PTHR11709:SF394">
    <property type="entry name" value="FI03373P-RELATED"/>
    <property type="match status" value="1"/>
</dbReference>
<feature type="binding site" description="type 1 copper site" evidence="12">
    <location>
        <position position="246"/>
    </location>
    <ligand>
        <name>Cu cation</name>
        <dbReference type="ChEBI" id="CHEBI:23378"/>
        <label>1</label>
    </ligand>
</feature>
<gene>
    <name evidence="16" type="primary">nirK</name>
    <name evidence="16" type="ORF">RAMLITH_06685</name>
</gene>
<dbReference type="PROSITE" id="PS00079">
    <property type="entry name" value="MULTICOPPER_OXIDASE1"/>
    <property type="match status" value="1"/>
</dbReference>
<feature type="binding site" description="type 1 copper site" evidence="12">
    <location>
        <position position="206"/>
    </location>
    <ligand>
        <name>Cu cation</name>
        <dbReference type="ChEBI" id="CHEBI:23378"/>
        <label>1</label>
    </ligand>
</feature>
<feature type="binding site" description="type 1 copper site" evidence="12">
    <location>
        <position position="260"/>
    </location>
    <ligand>
        <name>Cu cation</name>
        <dbReference type="ChEBI" id="CHEBI:23378"/>
        <label>1</label>
    </ligand>
</feature>
<dbReference type="CDD" id="cd00920">
    <property type="entry name" value="Cupredoxin"/>
    <property type="match status" value="1"/>
</dbReference>
<reference evidence="16 17" key="1">
    <citation type="journal article" date="2020" name="Nature">
        <title>Bacterial chemolithoautotrophy via manganese oxidation.</title>
        <authorList>
            <person name="Yu H."/>
            <person name="Leadbetter J.R."/>
        </authorList>
    </citation>
    <scope>NUCLEOTIDE SEQUENCE [LARGE SCALE GENOMIC DNA]</scope>
    <source>
        <strain evidence="16 17">RBP-1</strain>
    </source>
</reference>
<dbReference type="FunFam" id="2.60.40.420:FF:000093">
    <property type="entry name" value="Copper-containing nitrite reductase"/>
    <property type="match status" value="1"/>
</dbReference>
<feature type="binding site" description="type 1 copper site" evidence="12">
    <location>
        <position position="211"/>
    </location>
    <ligand>
        <name>Cu cation</name>
        <dbReference type="ChEBI" id="CHEBI:23378"/>
        <label>1</label>
    </ligand>
</feature>
<dbReference type="InterPro" id="IPR011707">
    <property type="entry name" value="Cu-oxidase-like_N"/>
</dbReference>
<dbReference type="NCBIfam" id="TIGR02376">
    <property type="entry name" value="Cu_nitrite_red"/>
    <property type="match status" value="1"/>
</dbReference>
<evidence type="ECO:0000256" key="9">
    <source>
        <dbReference type="ARBA" id="ARBA00023002"/>
    </source>
</evidence>
<proteinExistence type="inferred from homology"/>
<dbReference type="PANTHER" id="PTHR11709">
    <property type="entry name" value="MULTI-COPPER OXIDASE"/>
    <property type="match status" value="1"/>
</dbReference>
<dbReference type="Proteomes" id="UP000521868">
    <property type="component" value="Unassembled WGS sequence"/>
</dbReference>
<keyword evidence="10 12" id="KW-0186">Copper</keyword>
<dbReference type="GO" id="GO:0009055">
    <property type="term" value="F:electron transfer activity"/>
    <property type="evidence" value="ECO:0007669"/>
    <property type="project" value="InterPro"/>
</dbReference>
<dbReference type="CDD" id="cd04208">
    <property type="entry name" value="CuRO_2_CuNIR"/>
    <property type="match status" value="1"/>
</dbReference>
<evidence type="ECO:0000259" key="15">
    <source>
        <dbReference type="Pfam" id="PF07732"/>
    </source>
</evidence>
<comment type="subcellular location">
    <subcellularLocation>
        <location evidence="1">Periplasm</location>
    </subcellularLocation>
</comment>
<evidence type="ECO:0000256" key="2">
    <source>
        <dbReference type="ARBA" id="ARBA00010609"/>
    </source>
</evidence>
<evidence type="ECO:0000256" key="7">
    <source>
        <dbReference type="ARBA" id="ARBA00022737"/>
    </source>
</evidence>
<comment type="similarity">
    <text evidence="2 13">Belongs to the multicopper oxidase family.</text>
</comment>
<dbReference type="Gene3D" id="2.60.40.420">
    <property type="entry name" value="Cupredoxins - blue copper proteins"/>
    <property type="match status" value="3"/>
</dbReference>
<evidence type="ECO:0000256" key="13">
    <source>
        <dbReference type="RuleBase" id="RU365025"/>
    </source>
</evidence>
<evidence type="ECO:0000259" key="14">
    <source>
        <dbReference type="Pfam" id="PF00127"/>
    </source>
</evidence>
<keyword evidence="8" id="KW-0574">Periplasm</keyword>
<evidence type="ECO:0000256" key="12">
    <source>
        <dbReference type="PIRSR" id="PIRSR601287-1"/>
    </source>
</evidence>
<organism evidence="16 17">
    <name type="scientific">Ramlibacter lithotrophicus</name>
    <dbReference type="NCBI Taxonomy" id="2606681"/>
    <lineage>
        <taxon>Bacteria</taxon>
        <taxon>Pseudomonadati</taxon>
        <taxon>Pseudomonadota</taxon>
        <taxon>Betaproteobacteria</taxon>
        <taxon>Burkholderiales</taxon>
        <taxon>Comamonadaceae</taxon>
        <taxon>Ramlibacter</taxon>
    </lineage>
</organism>
<evidence type="ECO:0000256" key="11">
    <source>
        <dbReference type="ARBA" id="ARBA00049340"/>
    </source>
</evidence>
<evidence type="ECO:0000256" key="4">
    <source>
        <dbReference type="ARBA" id="ARBA00011882"/>
    </source>
</evidence>
<feature type="binding site" description="type 1 copper site" evidence="12">
    <location>
        <position position="402"/>
    </location>
    <ligand>
        <name>Cu cation</name>
        <dbReference type="ChEBI" id="CHEBI:23378"/>
        <label>1</label>
    </ligand>
</feature>
<keyword evidence="6 12" id="KW-0479">Metal-binding</keyword>
<sequence length="437" mass="46086">MADGKMVYLDAKGQVNPVLRAKVGDTIELTLASGEGAEHDIVIPDFKVQSKPFSAASGPTTVRFTVTQSGSFTYYCSIPGHRQIGMEGVLEVTGPADASAAAPKGSNTAVLGSAAAPAVKPIAAVATDAVSIAMDPTAVPKPLGQRAPQLVKYSIETVELAGKLDDGTTFTYWTFDKKVPGPMLRVKKGDTIELTLTNARSSKMIHSIDLHAVTGGHGGGEHTQVAPGESKTVRFKAMNAGLYVYHCATPDVPHHISAGMYGLILVEPPEGLPKVDREFYVMQGDLYTSHKKGTKGHQAYDTDKASDELPTYYTFNGSVGALTKEFRMQAKVGETVRVYFGVGGPNKSSAFHAIGEIFGKVYSEGSISSVRRDVQTTTVAPGGATIVDFKVDYPGKYLLVDHALSRVAKGLAASLEVTGPADSAVYQPLSGGAHADH</sequence>
<evidence type="ECO:0000256" key="8">
    <source>
        <dbReference type="ARBA" id="ARBA00022764"/>
    </source>
</evidence>
<dbReference type="AlphaFoldDB" id="A0A7X6DE46"/>
<comment type="cofactor">
    <cofactor evidence="13">
        <name>Cu(+)</name>
        <dbReference type="ChEBI" id="CHEBI:49552"/>
    </cofactor>
    <text evidence="13">Binds 1 Cu(+) ion.</text>
</comment>
<dbReference type="PRINTS" id="PR00695">
    <property type="entry name" value="CUNO2RDTASE"/>
</dbReference>
<dbReference type="InterPro" id="IPR008972">
    <property type="entry name" value="Cupredoxin"/>
</dbReference>
<feature type="binding site" description="type 1 copper site" evidence="12">
    <location>
        <position position="255"/>
    </location>
    <ligand>
        <name>Cu cation</name>
        <dbReference type="ChEBI" id="CHEBI:23378"/>
        <label>1</label>
    </ligand>
</feature>
<dbReference type="SUPFAM" id="SSF49503">
    <property type="entry name" value="Cupredoxins"/>
    <property type="match status" value="3"/>
</dbReference>
<accession>A0A7X6DE46</accession>
<evidence type="ECO:0000256" key="6">
    <source>
        <dbReference type="ARBA" id="ARBA00022723"/>
    </source>
</evidence>
<protein>
    <recommendedName>
        <fullName evidence="5 13">Copper-containing nitrite reductase</fullName>
        <ecNumber evidence="4 13">1.7.2.1</ecNumber>
    </recommendedName>
</protein>
<dbReference type="InterPro" id="IPR000923">
    <property type="entry name" value="BlueCu_1"/>
</dbReference>
<evidence type="ECO:0000313" key="17">
    <source>
        <dbReference type="Proteomes" id="UP000521868"/>
    </source>
</evidence>
<dbReference type="EC" id="1.7.2.1" evidence="4 13"/>
<dbReference type="InterPro" id="IPR001287">
    <property type="entry name" value="NO2-reductase_Cu"/>
</dbReference>
<keyword evidence="7" id="KW-0677">Repeat</keyword>
<dbReference type="InterPro" id="IPR033138">
    <property type="entry name" value="Cu_oxidase_CS"/>
</dbReference>
<dbReference type="EMBL" id="VTOX01000002">
    <property type="protein sequence ID" value="NKE65504.1"/>
    <property type="molecule type" value="Genomic_DNA"/>
</dbReference>
<evidence type="ECO:0000256" key="5">
    <source>
        <dbReference type="ARBA" id="ARBA00017290"/>
    </source>
</evidence>
<dbReference type="InterPro" id="IPR045087">
    <property type="entry name" value="Cu-oxidase_fam"/>
</dbReference>
<dbReference type="Pfam" id="PF00127">
    <property type="entry name" value="Copper-bind"/>
    <property type="match status" value="1"/>
</dbReference>
<dbReference type="GO" id="GO:0042597">
    <property type="term" value="C:periplasmic space"/>
    <property type="evidence" value="ECO:0007669"/>
    <property type="project" value="UniProtKB-SubCell"/>
</dbReference>